<evidence type="ECO:0000313" key="7">
    <source>
        <dbReference type="Proteomes" id="UP000053060"/>
    </source>
</evidence>
<evidence type="ECO:0000256" key="2">
    <source>
        <dbReference type="ARBA" id="ARBA00022723"/>
    </source>
</evidence>
<organism evidence="6 7">
    <name type="scientific">Rhodococcus pyridinivorans KG-16</name>
    <dbReference type="NCBI Taxonomy" id="1441730"/>
    <lineage>
        <taxon>Bacteria</taxon>
        <taxon>Bacillati</taxon>
        <taxon>Actinomycetota</taxon>
        <taxon>Actinomycetes</taxon>
        <taxon>Mycobacteriales</taxon>
        <taxon>Nocardiaceae</taxon>
        <taxon>Rhodococcus</taxon>
    </lineage>
</organism>
<keyword evidence="3" id="KW-0408">Iron</keyword>
<reference evidence="6 7" key="2">
    <citation type="journal article" date="2016" name="Genome Announc.">
        <title>Draft Genome Sequence of a Versatile Hydrocarbon-Degrading Bacterium, Rhodococcus pyridinivorans Strain KG-16, Collected from Oil Fields in India.</title>
        <authorList>
            <person name="Aggarwal R.K."/>
            <person name="Dawar C."/>
            <person name="Phanindranath R."/>
            <person name="Mutnuri L."/>
            <person name="Dayal A.M."/>
        </authorList>
    </citation>
    <scope>NUCLEOTIDE SEQUENCE [LARGE SCALE GENOMIC DNA]</scope>
    <source>
        <strain evidence="6 7">KG-16</strain>
    </source>
</reference>
<evidence type="ECO:0000256" key="1">
    <source>
        <dbReference type="ARBA" id="ARBA00022485"/>
    </source>
</evidence>
<dbReference type="GO" id="GO:0051539">
    <property type="term" value="F:4 iron, 4 sulfur cluster binding"/>
    <property type="evidence" value="ECO:0007669"/>
    <property type="project" value="UniProtKB-KW"/>
</dbReference>
<dbReference type="InterPro" id="IPR050572">
    <property type="entry name" value="Fe-S_Ferredoxin"/>
</dbReference>
<gene>
    <name evidence="6" type="ORF">Z045_22860</name>
</gene>
<protein>
    <submittedName>
        <fullName evidence="6">4Fe-4S ferredoxin</fullName>
    </submittedName>
</protein>
<dbReference type="PANTHER" id="PTHR43687:SF1">
    <property type="entry name" value="FERREDOXIN III"/>
    <property type="match status" value="1"/>
</dbReference>
<proteinExistence type="predicted"/>
<dbReference type="EMBL" id="AZXY01000015">
    <property type="protein sequence ID" value="KSZ56444.1"/>
    <property type="molecule type" value="Genomic_DNA"/>
</dbReference>
<dbReference type="GO" id="GO:0046872">
    <property type="term" value="F:metal ion binding"/>
    <property type="evidence" value="ECO:0007669"/>
    <property type="project" value="UniProtKB-KW"/>
</dbReference>
<reference evidence="7" key="1">
    <citation type="submission" date="2015-01" db="EMBL/GenBank/DDBJ databases">
        <title>Draft genome sequence of Rhodococcus pyridinivorans strain KG-16, a hydrocarbon-degrading bacterium.</title>
        <authorList>
            <person name="Aggarwal R.K."/>
            <person name="Dawar C."/>
        </authorList>
    </citation>
    <scope>NUCLEOTIDE SEQUENCE [LARGE SCALE GENOMIC DNA]</scope>
    <source>
        <strain evidence="7">KG-16</strain>
    </source>
</reference>
<keyword evidence="2" id="KW-0479">Metal-binding</keyword>
<dbReference type="InterPro" id="IPR017900">
    <property type="entry name" value="4Fe4S_Fe_S_CS"/>
</dbReference>
<accession>A0A0V9UF52</accession>
<dbReference type="Gene3D" id="3.30.70.20">
    <property type="match status" value="1"/>
</dbReference>
<dbReference type="AlphaFoldDB" id="A0A0V9UF52"/>
<keyword evidence="4" id="KW-0411">Iron-sulfur</keyword>
<sequence>MIEVIVAERCISCDICIAVCPTDVFERGPDGLPVVAHQEDCQTCFMCEVNCPVDALYVAPYSAAVSEDSPHRDVDALTESGALGRYRAVVGWGRGRRAGAREDRNDLFTGRA</sequence>
<dbReference type="RefSeq" id="WP_060654329.1">
    <property type="nucleotide sequence ID" value="NZ_AZXY01000015.1"/>
</dbReference>
<dbReference type="Pfam" id="PF13237">
    <property type="entry name" value="Fer4_10"/>
    <property type="match status" value="1"/>
</dbReference>
<name>A0A0V9UF52_9NOCA</name>
<dbReference type="InterPro" id="IPR017896">
    <property type="entry name" value="4Fe4S_Fe-S-bd"/>
</dbReference>
<evidence type="ECO:0000259" key="5">
    <source>
        <dbReference type="PROSITE" id="PS51379"/>
    </source>
</evidence>
<keyword evidence="1" id="KW-0004">4Fe-4S</keyword>
<evidence type="ECO:0000313" key="6">
    <source>
        <dbReference type="EMBL" id="KSZ56444.1"/>
    </source>
</evidence>
<dbReference type="PROSITE" id="PS51379">
    <property type="entry name" value="4FE4S_FER_2"/>
    <property type="match status" value="2"/>
</dbReference>
<dbReference type="PANTHER" id="PTHR43687">
    <property type="entry name" value="ADENYLYLSULFATE REDUCTASE, BETA SUBUNIT"/>
    <property type="match status" value="1"/>
</dbReference>
<evidence type="ECO:0000256" key="4">
    <source>
        <dbReference type="ARBA" id="ARBA00023014"/>
    </source>
</evidence>
<dbReference type="PROSITE" id="PS00198">
    <property type="entry name" value="4FE4S_FER_1"/>
    <property type="match status" value="2"/>
</dbReference>
<evidence type="ECO:0000256" key="3">
    <source>
        <dbReference type="ARBA" id="ARBA00023004"/>
    </source>
</evidence>
<dbReference type="Proteomes" id="UP000053060">
    <property type="component" value="Unassembled WGS sequence"/>
</dbReference>
<comment type="caution">
    <text evidence="6">The sequence shown here is derived from an EMBL/GenBank/DDBJ whole genome shotgun (WGS) entry which is preliminary data.</text>
</comment>
<feature type="domain" description="4Fe-4S ferredoxin-type" evidence="5">
    <location>
        <begin position="31"/>
        <end position="61"/>
    </location>
</feature>
<dbReference type="PATRIC" id="fig|1441730.3.peg.4784"/>
<dbReference type="SUPFAM" id="SSF54862">
    <property type="entry name" value="4Fe-4S ferredoxins"/>
    <property type="match status" value="1"/>
</dbReference>
<feature type="domain" description="4Fe-4S ferredoxin-type" evidence="5">
    <location>
        <begin position="1"/>
        <end position="30"/>
    </location>
</feature>